<organism evidence="3 4">
    <name type="scientific">Naegleria lovaniensis</name>
    <name type="common">Amoeba</name>
    <dbReference type="NCBI Taxonomy" id="51637"/>
    <lineage>
        <taxon>Eukaryota</taxon>
        <taxon>Discoba</taxon>
        <taxon>Heterolobosea</taxon>
        <taxon>Tetramitia</taxon>
        <taxon>Eutetramitia</taxon>
        <taxon>Vahlkampfiidae</taxon>
        <taxon>Naegleria</taxon>
    </lineage>
</organism>
<evidence type="ECO:0000313" key="3">
    <source>
        <dbReference type="EMBL" id="KAG2373104.1"/>
    </source>
</evidence>
<protein>
    <submittedName>
        <fullName evidence="3">Uncharacterized protein</fullName>
    </submittedName>
</protein>
<dbReference type="Proteomes" id="UP000816034">
    <property type="component" value="Unassembled WGS sequence"/>
</dbReference>
<comment type="caution">
    <text evidence="3">The sequence shown here is derived from an EMBL/GenBank/DDBJ whole genome shotgun (WGS) entry which is preliminary data.</text>
</comment>
<name>A0AA88GCF2_NAELO</name>
<feature type="region of interest" description="Disordered" evidence="1">
    <location>
        <begin position="112"/>
        <end position="131"/>
    </location>
</feature>
<evidence type="ECO:0000313" key="4">
    <source>
        <dbReference type="Proteomes" id="UP000816034"/>
    </source>
</evidence>
<feature type="compositionally biased region" description="Polar residues" evidence="1">
    <location>
        <begin position="120"/>
        <end position="131"/>
    </location>
</feature>
<accession>A0AA88GCF2</accession>
<keyword evidence="2" id="KW-0472">Membrane</keyword>
<keyword evidence="2" id="KW-0812">Transmembrane</keyword>
<dbReference type="AlphaFoldDB" id="A0AA88GCF2"/>
<dbReference type="GeneID" id="68105290"/>
<keyword evidence="2" id="KW-1133">Transmembrane helix</keyword>
<feature type="transmembrane region" description="Helical" evidence="2">
    <location>
        <begin position="143"/>
        <end position="159"/>
    </location>
</feature>
<sequence>MPYNNSLWSSMYPELTRILDENPMAPVGNKVQWNLVTTSSAKTQISQPNIQIYSTYANNTFDVPSSIFVDPSIMNFNLISGNVYENQWALYHFTKIPFDDIGLLKNGNPTPSVSVKPMRSAQNSTKNPRASVSMATCKNEMKLLLWFVMVITLGFMSHFL</sequence>
<reference evidence="3 4" key="1">
    <citation type="journal article" date="2018" name="BMC Genomics">
        <title>The genome of Naegleria lovaniensis, the basis for a comparative approach to unravel pathogenicity factors of the human pathogenic amoeba N. fowleri.</title>
        <authorList>
            <person name="Liechti N."/>
            <person name="Schurch N."/>
            <person name="Bruggmann R."/>
            <person name="Wittwer M."/>
        </authorList>
    </citation>
    <scope>NUCLEOTIDE SEQUENCE [LARGE SCALE GENOMIC DNA]</scope>
    <source>
        <strain evidence="3 4">ATCC 30569</strain>
    </source>
</reference>
<dbReference type="RefSeq" id="XP_044542278.1">
    <property type="nucleotide sequence ID" value="XM_044688646.1"/>
</dbReference>
<gene>
    <name evidence="3" type="ORF">C9374_012836</name>
</gene>
<proteinExistence type="predicted"/>
<evidence type="ECO:0000256" key="1">
    <source>
        <dbReference type="SAM" id="MobiDB-lite"/>
    </source>
</evidence>
<keyword evidence="4" id="KW-1185">Reference proteome</keyword>
<dbReference type="EMBL" id="PYSW02000060">
    <property type="protein sequence ID" value="KAG2373104.1"/>
    <property type="molecule type" value="Genomic_DNA"/>
</dbReference>
<evidence type="ECO:0000256" key="2">
    <source>
        <dbReference type="SAM" id="Phobius"/>
    </source>
</evidence>